<dbReference type="Proteomes" id="UP000198284">
    <property type="component" value="Unassembled WGS sequence"/>
</dbReference>
<sequence>MKALKWPLLFGLLSIVATMAWSHNEAQAEEKQAQEVALLQARQHKEREKLEEAKAAQHGFAAQVVGLQWLNPLMRRSYPTEWNLLWTLGLAKPNKNDELVKENPAKFNTIQPVSGIAFNMQGKATIPGFFHLYVEELFIKYRVPYFTDGRYFYTVQPDWKRNWREVGSIHVQAALPVTLEADESRDFIQKEIASTFSIGKPEMSTAKAPPDVNVRQGGPTIGFASLDAALDYLETHPDKTVWVMSFDAPSFPKDEQLNESSTLLILAHPSYKTEREPLAFIHRVSRRQADEFTVQAAEPPRLQQAWQAAINDAAQRGKLQTTQIGYVIHDAGMGLEENSKRLAGLSAALMHAMPEFDYLKQTFNTPALLGDMGAGTALTNVALGIAYAHHRNTPVLVAGTAQAGSATAVLIRPPQNPTPFDPEKTWFRARGEGVAYLPWWGRRHDASPTRMQGWSD</sequence>
<keyword evidence="1" id="KW-0732">Signal</keyword>
<feature type="chain" id="PRO_5012782825" description="Virulence factor" evidence="1">
    <location>
        <begin position="29"/>
        <end position="456"/>
    </location>
</feature>
<evidence type="ECO:0008006" key="4">
    <source>
        <dbReference type="Google" id="ProtNLM"/>
    </source>
</evidence>
<gene>
    <name evidence="2" type="ORF">SAMN06265795_101455</name>
</gene>
<dbReference type="EMBL" id="FZOT01000001">
    <property type="protein sequence ID" value="SNS19351.1"/>
    <property type="molecule type" value="Genomic_DNA"/>
</dbReference>
<organism evidence="2 3">
    <name type="scientific">Noviherbaspirillum humi</name>
    <dbReference type="NCBI Taxonomy" id="1688639"/>
    <lineage>
        <taxon>Bacteria</taxon>
        <taxon>Pseudomonadati</taxon>
        <taxon>Pseudomonadota</taxon>
        <taxon>Betaproteobacteria</taxon>
        <taxon>Burkholderiales</taxon>
        <taxon>Oxalobacteraceae</taxon>
        <taxon>Noviherbaspirillum</taxon>
    </lineage>
</organism>
<name>A0A239CI43_9BURK</name>
<dbReference type="AlphaFoldDB" id="A0A239CI43"/>
<evidence type="ECO:0000313" key="3">
    <source>
        <dbReference type="Proteomes" id="UP000198284"/>
    </source>
</evidence>
<reference evidence="2 3" key="1">
    <citation type="submission" date="2017-06" db="EMBL/GenBank/DDBJ databases">
        <authorList>
            <person name="Kim H.J."/>
            <person name="Triplett B.A."/>
        </authorList>
    </citation>
    <scope>NUCLEOTIDE SEQUENCE [LARGE SCALE GENOMIC DNA]</scope>
    <source>
        <strain evidence="2 3">U15</strain>
    </source>
</reference>
<protein>
    <recommendedName>
        <fullName evidence="4">Virulence factor</fullName>
    </recommendedName>
</protein>
<evidence type="ECO:0000256" key="1">
    <source>
        <dbReference type="SAM" id="SignalP"/>
    </source>
</evidence>
<accession>A0A239CI43</accession>
<proteinExistence type="predicted"/>
<evidence type="ECO:0000313" key="2">
    <source>
        <dbReference type="EMBL" id="SNS19351.1"/>
    </source>
</evidence>
<feature type="signal peptide" evidence="1">
    <location>
        <begin position="1"/>
        <end position="28"/>
    </location>
</feature>
<keyword evidence="3" id="KW-1185">Reference proteome</keyword>